<evidence type="ECO:0000313" key="4">
    <source>
        <dbReference type="EMBL" id="KXI11265.1"/>
    </source>
</evidence>
<dbReference type="EMBL" id="LSQZ01000075">
    <property type="protein sequence ID" value="KXI11265.1"/>
    <property type="molecule type" value="Genomic_DNA"/>
</dbReference>
<dbReference type="Gene3D" id="3.40.50.720">
    <property type="entry name" value="NAD(P)-binding Rossmann-like Domain"/>
    <property type="match status" value="1"/>
</dbReference>
<comment type="caution">
    <text evidence="4">The sequence shown here is derived from an EMBL/GenBank/DDBJ whole genome shotgun (WGS) entry which is preliminary data.</text>
</comment>
<evidence type="ECO:0000256" key="1">
    <source>
        <dbReference type="ARBA" id="ARBA00006484"/>
    </source>
</evidence>
<dbReference type="PATRIC" id="fig|1261.5.peg.1444"/>
<dbReference type="Pfam" id="PF00106">
    <property type="entry name" value="adh_short"/>
    <property type="match status" value="1"/>
</dbReference>
<dbReference type="PRINTS" id="PR00080">
    <property type="entry name" value="SDRFAMILY"/>
</dbReference>
<reference evidence="4 5" key="1">
    <citation type="submission" date="2016-02" db="EMBL/GenBank/DDBJ databases">
        <authorList>
            <person name="Wen L."/>
            <person name="He K."/>
            <person name="Yang H."/>
        </authorList>
    </citation>
    <scope>NUCLEOTIDE SEQUENCE [LARGE SCALE GENOMIC DNA]</scope>
    <source>
        <strain evidence="4 5">MJR8628A</strain>
    </source>
</reference>
<dbReference type="InterPro" id="IPR002347">
    <property type="entry name" value="SDR_fam"/>
</dbReference>
<dbReference type="InterPro" id="IPR036291">
    <property type="entry name" value="NAD(P)-bd_dom_sf"/>
</dbReference>
<evidence type="ECO:0000256" key="3">
    <source>
        <dbReference type="RuleBase" id="RU000363"/>
    </source>
</evidence>
<accession>A0A135YPC4</accession>
<dbReference type="GO" id="GO:0016491">
    <property type="term" value="F:oxidoreductase activity"/>
    <property type="evidence" value="ECO:0007669"/>
    <property type="project" value="UniProtKB-KW"/>
</dbReference>
<keyword evidence="2" id="KW-0560">Oxidoreductase</keyword>
<dbReference type="CDD" id="cd05233">
    <property type="entry name" value="SDR_c"/>
    <property type="match status" value="1"/>
</dbReference>
<name>A0A135YPC4_9FIRM</name>
<dbReference type="PANTHER" id="PTHR42901:SF1">
    <property type="entry name" value="ALCOHOL DEHYDROGENASE"/>
    <property type="match status" value="1"/>
</dbReference>
<protein>
    <submittedName>
        <fullName evidence="4">Oxidoreductase, short chain dehydrogenase/reductase family protein</fullName>
    </submittedName>
</protein>
<comment type="similarity">
    <text evidence="1 3">Belongs to the short-chain dehydrogenases/reductases (SDR) family.</text>
</comment>
<evidence type="ECO:0000256" key="2">
    <source>
        <dbReference type="ARBA" id="ARBA00023002"/>
    </source>
</evidence>
<gene>
    <name evidence="4" type="ORF">HMPREF3195_01440</name>
</gene>
<dbReference type="PRINTS" id="PR00081">
    <property type="entry name" value="GDHRDH"/>
</dbReference>
<dbReference type="PANTHER" id="PTHR42901">
    <property type="entry name" value="ALCOHOL DEHYDROGENASE"/>
    <property type="match status" value="1"/>
</dbReference>
<proteinExistence type="inferred from homology"/>
<dbReference type="RefSeq" id="WP_021934568.1">
    <property type="nucleotide sequence ID" value="NZ_KQ961833.1"/>
</dbReference>
<sequence length="266" mass="29191">MEDSKKWAIVTGASSGIGSEFAKILAQKGYSLILLARRLDRLRDLQGDLRSGPSKGIDIKIMSMDIRNTSDIARLIGETSGLDVEVVINNAGFGDLGDFDQTDIEKEMAMIDTNIKGLHMLTKEYLKVFLEKDKGYILNVSSSAGLMPAGPYMATYYATKAYVTSLTSAIAGELRAKNSKVYIGQLCPGPVDTEFNDVANCSFSLKGIPAKYCAKYAIESMFKYKEVIVPTSKMKSAVFFSKFLPRKIIVDICGRQQKKKNGSPTD</sequence>
<dbReference type="STRING" id="1261.HMPREF3195_01440"/>
<dbReference type="SUPFAM" id="SSF51735">
    <property type="entry name" value="NAD(P)-binding Rossmann-fold domains"/>
    <property type="match status" value="1"/>
</dbReference>
<evidence type="ECO:0000313" key="5">
    <source>
        <dbReference type="Proteomes" id="UP000070326"/>
    </source>
</evidence>
<dbReference type="eggNOG" id="COG0300">
    <property type="taxonomic scope" value="Bacteria"/>
</dbReference>
<organism evidence="4 5">
    <name type="scientific">Peptostreptococcus anaerobius</name>
    <dbReference type="NCBI Taxonomy" id="1261"/>
    <lineage>
        <taxon>Bacteria</taxon>
        <taxon>Bacillati</taxon>
        <taxon>Bacillota</taxon>
        <taxon>Clostridia</taxon>
        <taxon>Peptostreptococcales</taxon>
        <taxon>Peptostreptococcaceae</taxon>
        <taxon>Peptostreptococcus</taxon>
    </lineage>
</organism>
<dbReference type="Proteomes" id="UP000070326">
    <property type="component" value="Unassembled WGS sequence"/>
</dbReference>
<dbReference type="AlphaFoldDB" id="A0A135YPC4"/>
<dbReference type="PIRSF" id="PIRSF000126">
    <property type="entry name" value="11-beta-HSD1"/>
    <property type="match status" value="1"/>
</dbReference>